<reference evidence="1" key="1">
    <citation type="submission" date="2019-09" db="EMBL/GenBank/DDBJ databases">
        <authorList>
            <person name="Zhang L."/>
        </authorList>
    </citation>
    <scope>NUCLEOTIDE SEQUENCE</scope>
</reference>
<proteinExistence type="predicted"/>
<organism evidence="1">
    <name type="scientific">Nymphaea colorata</name>
    <name type="common">pocket water lily</name>
    <dbReference type="NCBI Taxonomy" id="210225"/>
    <lineage>
        <taxon>Eukaryota</taxon>
        <taxon>Viridiplantae</taxon>
        <taxon>Streptophyta</taxon>
        <taxon>Embryophyta</taxon>
        <taxon>Tracheophyta</taxon>
        <taxon>Spermatophyta</taxon>
        <taxon>Magnoliopsida</taxon>
        <taxon>Nymphaeales</taxon>
        <taxon>Nymphaeaceae</taxon>
        <taxon>Nymphaea</taxon>
    </lineage>
</organism>
<dbReference type="OMA" id="DETSHPY"/>
<protein>
    <submittedName>
        <fullName evidence="1">Uncharacterized protein</fullName>
    </submittedName>
</protein>
<sequence length="140" mass="16301">MKQLDFSSMACFCVPHSSRSSTFTTRFTNHTDRAIDVQIRVGSLLKKSYTVQPGNSKKLGSKQIYKTYDVPKSRATVAMNFHRSIFQPYVWIHDSGDFSRMVKQQYVSLEDLRDHSEIKVLRNHVKGCIQVYKKPRMEFC</sequence>
<evidence type="ECO:0000313" key="1">
    <source>
        <dbReference type="EMBL" id="VVW76329.1"/>
    </source>
</evidence>
<dbReference type="Gramene" id="NC9G0171260.1">
    <property type="protein sequence ID" value="NC9G0171260.1:cds"/>
    <property type="gene ID" value="NC9G0171260"/>
</dbReference>
<name>A0A5K1GH85_9MAGN</name>
<gene>
    <name evidence="1" type="ORF">NYM_LOCUS27413</name>
</gene>
<dbReference type="OrthoDB" id="1919749at2759"/>
<dbReference type="AlphaFoldDB" id="A0A5K1GH85"/>
<accession>A0A5K1GH85</accession>
<dbReference type="EMBL" id="LR721787">
    <property type="protein sequence ID" value="VVW76329.1"/>
    <property type="molecule type" value="Genomic_DNA"/>
</dbReference>